<keyword evidence="1" id="KW-0808">Transferase</keyword>
<dbReference type="EMBL" id="FQUI01000006">
    <property type="protein sequence ID" value="SHE52745.1"/>
    <property type="molecule type" value="Genomic_DNA"/>
</dbReference>
<evidence type="ECO:0000259" key="3">
    <source>
        <dbReference type="PROSITE" id="PS51186"/>
    </source>
</evidence>
<evidence type="ECO:0000313" key="4">
    <source>
        <dbReference type="EMBL" id="SHE52745.1"/>
    </source>
</evidence>
<reference evidence="4" key="1">
    <citation type="submission" date="2016-11" db="EMBL/GenBank/DDBJ databases">
        <authorList>
            <person name="Varghese N."/>
            <person name="Submissions S."/>
        </authorList>
    </citation>
    <scope>NUCLEOTIDE SEQUENCE [LARGE SCALE GENOMIC DNA]</scope>
    <source>
        <strain evidence="4">DSM 16785</strain>
    </source>
</reference>
<evidence type="ECO:0000256" key="2">
    <source>
        <dbReference type="ARBA" id="ARBA00023315"/>
    </source>
</evidence>
<dbReference type="RefSeq" id="WP_072863306.1">
    <property type="nucleotide sequence ID" value="NZ_FQUI01000006.1"/>
</dbReference>
<dbReference type="InterPro" id="IPR016181">
    <property type="entry name" value="Acyl_CoA_acyltransferase"/>
</dbReference>
<evidence type="ECO:0000256" key="1">
    <source>
        <dbReference type="ARBA" id="ARBA00022679"/>
    </source>
</evidence>
<dbReference type="SUPFAM" id="SSF55729">
    <property type="entry name" value="Acyl-CoA N-acyltransferases (Nat)"/>
    <property type="match status" value="1"/>
</dbReference>
<dbReference type="InterPro" id="IPR000182">
    <property type="entry name" value="GNAT_dom"/>
</dbReference>
<dbReference type="PANTHER" id="PTHR43420">
    <property type="entry name" value="ACETYLTRANSFERASE"/>
    <property type="match status" value="1"/>
</dbReference>
<organism evidence="4 5">
    <name type="scientific">Marinitoga hydrogenitolerans (strain DSM 16785 / JCM 12826 / AT1271)</name>
    <dbReference type="NCBI Taxonomy" id="1122195"/>
    <lineage>
        <taxon>Bacteria</taxon>
        <taxon>Thermotogati</taxon>
        <taxon>Thermotogota</taxon>
        <taxon>Thermotogae</taxon>
        <taxon>Petrotogales</taxon>
        <taxon>Petrotogaceae</taxon>
        <taxon>Marinitoga</taxon>
    </lineage>
</organism>
<protein>
    <submittedName>
        <fullName evidence="4">Acetyltransferase (GNAT) family protein</fullName>
    </submittedName>
</protein>
<dbReference type="Proteomes" id="UP000184334">
    <property type="component" value="Unassembled WGS sequence"/>
</dbReference>
<dbReference type="STRING" id="1122195.SAMN02745164_00608"/>
<comment type="caution">
    <text evidence="4">The sequence shown here is derived from an EMBL/GenBank/DDBJ whole genome shotgun (WGS) entry which is preliminary data.</text>
</comment>
<dbReference type="OrthoDB" id="5319888at2"/>
<dbReference type="PROSITE" id="PS51186">
    <property type="entry name" value="GNAT"/>
    <property type="match status" value="1"/>
</dbReference>
<dbReference type="GO" id="GO:0016747">
    <property type="term" value="F:acyltransferase activity, transferring groups other than amino-acyl groups"/>
    <property type="evidence" value="ECO:0007669"/>
    <property type="project" value="InterPro"/>
</dbReference>
<dbReference type="CDD" id="cd04301">
    <property type="entry name" value="NAT_SF"/>
    <property type="match status" value="1"/>
</dbReference>
<dbReference type="Pfam" id="PF00583">
    <property type="entry name" value="Acetyltransf_1"/>
    <property type="match status" value="1"/>
</dbReference>
<keyword evidence="2" id="KW-0012">Acyltransferase</keyword>
<proteinExistence type="predicted"/>
<dbReference type="AlphaFoldDB" id="A0A1M4U7Q9"/>
<gene>
    <name evidence="4" type="ORF">SAMN02745164_00608</name>
</gene>
<accession>A0A1M4U7Q9</accession>
<sequence>MKEVKVSFGIHNEEEKNYIVTLLYNTFYEKFKPVFLTKTKSLKLLKNYIFFDNIIVSRDINDNILGIAAIKYKGFSWLNLDFIDILKEYKFATLKVIFRGICLLNTQKCGKYLLLDDIVVIPDKRGLGIGTKIIYYLFDYAKKKNLKGVKLFVIKENIRARQLYEKLGFKVIKFHKIPILWEKYFDIKGFYEMTFDF</sequence>
<dbReference type="InterPro" id="IPR050680">
    <property type="entry name" value="YpeA/RimI_acetyltransf"/>
</dbReference>
<keyword evidence="5" id="KW-1185">Reference proteome</keyword>
<feature type="domain" description="N-acetyltransferase" evidence="3">
    <location>
        <begin position="55"/>
        <end position="197"/>
    </location>
</feature>
<evidence type="ECO:0000313" key="5">
    <source>
        <dbReference type="Proteomes" id="UP000184334"/>
    </source>
</evidence>
<name>A0A1M4U7Q9_MARH1</name>
<dbReference type="Gene3D" id="3.40.630.30">
    <property type="match status" value="1"/>
</dbReference>